<name>A0AAN8BT11_9TELE</name>
<dbReference type="EMBL" id="JAULUE010002057">
    <property type="protein sequence ID" value="KAK5888868.1"/>
    <property type="molecule type" value="Genomic_DNA"/>
</dbReference>
<evidence type="ECO:0000313" key="2">
    <source>
        <dbReference type="Proteomes" id="UP001335648"/>
    </source>
</evidence>
<sequence length="68" mass="7315">MSEALVSFSVEMLLFWQDKTHRSGFLAPLFSLLCIASGLLRCCSCAHSHLVSEAAPSARGQLPRAAPP</sequence>
<organism evidence="1 2">
    <name type="scientific">Champsocephalus esox</name>
    <name type="common">pike icefish</name>
    <dbReference type="NCBI Taxonomy" id="159716"/>
    <lineage>
        <taxon>Eukaryota</taxon>
        <taxon>Metazoa</taxon>
        <taxon>Chordata</taxon>
        <taxon>Craniata</taxon>
        <taxon>Vertebrata</taxon>
        <taxon>Euteleostomi</taxon>
        <taxon>Actinopterygii</taxon>
        <taxon>Neopterygii</taxon>
        <taxon>Teleostei</taxon>
        <taxon>Neoteleostei</taxon>
        <taxon>Acanthomorphata</taxon>
        <taxon>Eupercaria</taxon>
        <taxon>Perciformes</taxon>
        <taxon>Notothenioidei</taxon>
        <taxon>Channichthyidae</taxon>
        <taxon>Champsocephalus</taxon>
    </lineage>
</organism>
<accession>A0AAN8BT11</accession>
<gene>
    <name evidence="1" type="ORF">CesoFtcFv8_014922</name>
</gene>
<proteinExistence type="predicted"/>
<dbReference type="Proteomes" id="UP001335648">
    <property type="component" value="Unassembled WGS sequence"/>
</dbReference>
<protein>
    <submittedName>
        <fullName evidence="1">Uncharacterized protein</fullName>
    </submittedName>
</protein>
<reference evidence="1 2" key="1">
    <citation type="journal article" date="2023" name="Mol. Biol. Evol.">
        <title>Genomics of Secondarily Temperate Adaptation in the Only Non-Antarctic Icefish.</title>
        <authorList>
            <person name="Rivera-Colon A.G."/>
            <person name="Rayamajhi N."/>
            <person name="Minhas B.F."/>
            <person name="Madrigal G."/>
            <person name="Bilyk K.T."/>
            <person name="Yoon V."/>
            <person name="Hune M."/>
            <person name="Gregory S."/>
            <person name="Cheng C.H.C."/>
            <person name="Catchen J.M."/>
        </authorList>
    </citation>
    <scope>NUCLEOTIDE SEQUENCE [LARGE SCALE GENOMIC DNA]</scope>
    <source>
        <strain evidence="1">JC2023a</strain>
    </source>
</reference>
<keyword evidence="2" id="KW-1185">Reference proteome</keyword>
<evidence type="ECO:0000313" key="1">
    <source>
        <dbReference type="EMBL" id="KAK5888868.1"/>
    </source>
</evidence>
<comment type="caution">
    <text evidence="1">The sequence shown here is derived from an EMBL/GenBank/DDBJ whole genome shotgun (WGS) entry which is preliminary data.</text>
</comment>
<dbReference type="AlphaFoldDB" id="A0AAN8BT11"/>